<feature type="domain" description="FERM" evidence="16">
    <location>
        <begin position="2353"/>
        <end position="2662"/>
    </location>
</feature>
<protein>
    <submittedName>
        <fullName evidence="19">Unconventional myosin-XV</fullName>
    </submittedName>
</protein>
<dbReference type="Gene3D" id="1.25.40.530">
    <property type="entry name" value="MyTH4 domain"/>
    <property type="match status" value="3"/>
</dbReference>
<dbReference type="Gene3D" id="1.20.120.720">
    <property type="entry name" value="Myosin VI head, motor domain, U50 subdomain"/>
    <property type="match status" value="1"/>
</dbReference>
<dbReference type="Gene3D" id="1.20.58.530">
    <property type="match status" value="1"/>
</dbReference>
<dbReference type="OrthoDB" id="312459at2759"/>
<dbReference type="Gene3D" id="2.30.29.30">
    <property type="entry name" value="Pleckstrin-homology domain (PH domain)/Phosphotyrosine-binding domain (PTB)"/>
    <property type="match status" value="2"/>
</dbReference>
<keyword evidence="10 12" id="KW-0009">Actin-binding</keyword>
<comment type="caution">
    <text evidence="19">The sequence shown here is derived from an EMBL/GenBank/DDBJ whole genome shotgun (WGS) entry which is preliminary data.</text>
</comment>
<dbReference type="Pfam" id="PF00784">
    <property type="entry name" value="MyTH4"/>
    <property type="match status" value="2"/>
</dbReference>
<dbReference type="InterPro" id="IPR027417">
    <property type="entry name" value="P-loop_NTPase"/>
</dbReference>
<reference evidence="19 20" key="1">
    <citation type="journal article" date="2017" name="Nat. Ecol. Evol.">
        <title>Scallop genome provides insights into evolution of bilaterian karyotype and development.</title>
        <authorList>
            <person name="Wang S."/>
            <person name="Zhang J."/>
            <person name="Jiao W."/>
            <person name="Li J."/>
            <person name="Xun X."/>
            <person name="Sun Y."/>
            <person name="Guo X."/>
            <person name="Huan P."/>
            <person name="Dong B."/>
            <person name="Zhang L."/>
            <person name="Hu X."/>
            <person name="Sun X."/>
            <person name="Wang J."/>
            <person name="Zhao C."/>
            <person name="Wang Y."/>
            <person name="Wang D."/>
            <person name="Huang X."/>
            <person name="Wang R."/>
            <person name="Lv J."/>
            <person name="Li Y."/>
            <person name="Zhang Z."/>
            <person name="Liu B."/>
            <person name="Lu W."/>
            <person name="Hui Y."/>
            <person name="Liang J."/>
            <person name="Zhou Z."/>
            <person name="Hou R."/>
            <person name="Li X."/>
            <person name="Liu Y."/>
            <person name="Li H."/>
            <person name="Ning X."/>
            <person name="Lin Y."/>
            <person name="Zhao L."/>
            <person name="Xing Q."/>
            <person name="Dou J."/>
            <person name="Li Y."/>
            <person name="Mao J."/>
            <person name="Guo H."/>
            <person name="Dou H."/>
            <person name="Li T."/>
            <person name="Mu C."/>
            <person name="Jiang W."/>
            <person name="Fu Q."/>
            <person name="Fu X."/>
            <person name="Miao Y."/>
            <person name="Liu J."/>
            <person name="Yu Q."/>
            <person name="Li R."/>
            <person name="Liao H."/>
            <person name="Li X."/>
            <person name="Kong Y."/>
            <person name="Jiang Z."/>
            <person name="Chourrout D."/>
            <person name="Li R."/>
            <person name="Bao Z."/>
        </authorList>
    </citation>
    <scope>NUCLEOTIDE SEQUENCE [LARGE SCALE GENOMIC DNA]</scope>
    <source>
        <strain evidence="19 20">PY_sf001</strain>
    </source>
</reference>
<evidence type="ECO:0000259" key="16">
    <source>
        <dbReference type="PROSITE" id="PS50057"/>
    </source>
</evidence>
<dbReference type="CDD" id="cd14473">
    <property type="entry name" value="FERM_B-lobe"/>
    <property type="match status" value="1"/>
</dbReference>
<dbReference type="PROSITE" id="PS50057">
    <property type="entry name" value="FERM_3"/>
    <property type="match status" value="1"/>
</dbReference>
<dbReference type="PROSITE" id="PS50002">
    <property type="entry name" value="SH3"/>
    <property type="match status" value="1"/>
</dbReference>
<gene>
    <name evidence="19" type="ORF">KP79_PYT05236</name>
</gene>
<evidence type="ECO:0000256" key="6">
    <source>
        <dbReference type="ARBA" id="ARBA00022741"/>
    </source>
</evidence>
<dbReference type="PRINTS" id="PR00193">
    <property type="entry name" value="MYOSINHEAVY"/>
</dbReference>
<dbReference type="SUPFAM" id="SSF50044">
    <property type="entry name" value="SH3-domain"/>
    <property type="match status" value="1"/>
</dbReference>
<dbReference type="SUPFAM" id="SSF50729">
    <property type="entry name" value="PH domain-like"/>
    <property type="match status" value="1"/>
</dbReference>
<evidence type="ECO:0000256" key="11">
    <source>
        <dbReference type="PROSITE-ProRule" id="PRU00192"/>
    </source>
</evidence>
<dbReference type="PANTHER" id="PTHR22692:SF26">
    <property type="entry name" value="SH3 DOMAIN-CONTAINING PROTEIN"/>
    <property type="match status" value="1"/>
</dbReference>
<keyword evidence="20" id="KW-1185">Reference proteome</keyword>
<feature type="coiled-coil region" evidence="13">
    <location>
        <begin position="762"/>
        <end position="798"/>
    </location>
</feature>
<dbReference type="PROSITE" id="PS51016">
    <property type="entry name" value="MYTH4"/>
    <property type="match status" value="2"/>
</dbReference>
<dbReference type="Pfam" id="PF07653">
    <property type="entry name" value="SH3_2"/>
    <property type="match status" value="1"/>
</dbReference>
<dbReference type="InterPro" id="IPR001609">
    <property type="entry name" value="Myosin_head_motor_dom-like"/>
</dbReference>
<evidence type="ECO:0000256" key="12">
    <source>
        <dbReference type="PROSITE-ProRule" id="PRU00782"/>
    </source>
</evidence>
<dbReference type="GO" id="GO:0005524">
    <property type="term" value="F:ATP binding"/>
    <property type="evidence" value="ECO:0007669"/>
    <property type="project" value="UniProtKB-UniRule"/>
</dbReference>
<keyword evidence="13" id="KW-0175">Coiled coil</keyword>
<dbReference type="GO" id="GO:0003779">
    <property type="term" value="F:actin binding"/>
    <property type="evidence" value="ECO:0007669"/>
    <property type="project" value="UniProtKB-KW"/>
</dbReference>
<dbReference type="InterPro" id="IPR051567">
    <property type="entry name" value="Unconventional_Myosin_ATPase"/>
</dbReference>
<dbReference type="GO" id="GO:0120025">
    <property type="term" value="C:plasma membrane bounded cell projection"/>
    <property type="evidence" value="ECO:0007669"/>
    <property type="project" value="UniProtKB-ARBA"/>
</dbReference>
<dbReference type="Gene3D" id="6.20.240.20">
    <property type="match status" value="1"/>
</dbReference>
<feature type="domain" description="MyTH4" evidence="17">
    <location>
        <begin position="870"/>
        <end position="1019"/>
    </location>
</feature>
<evidence type="ECO:0000313" key="19">
    <source>
        <dbReference type="EMBL" id="OWF46490.1"/>
    </source>
</evidence>
<dbReference type="InterPro" id="IPR036028">
    <property type="entry name" value="SH3-like_dom_sf"/>
</dbReference>
<comment type="subcellular location">
    <subcellularLocation>
        <location evidence="1">Cytoplasm</location>
    </subcellularLocation>
</comment>
<dbReference type="SMART" id="SM00242">
    <property type="entry name" value="MYSc"/>
    <property type="match status" value="1"/>
</dbReference>
<comment type="similarity">
    <text evidence="2 12">Belongs to the TRAFAC class myosin-kinesin ATPase superfamily. Myosin family.</text>
</comment>
<dbReference type="SMART" id="SM00139">
    <property type="entry name" value="MyTH4"/>
    <property type="match status" value="2"/>
</dbReference>
<accession>A0A210QCQ2</accession>
<dbReference type="EMBL" id="NEDP02004182">
    <property type="protein sequence ID" value="OWF46490.1"/>
    <property type="molecule type" value="Genomic_DNA"/>
</dbReference>
<evidence type="ECO:0000256" key="5">
    <source>
        <dbReference type="ARBA" id="ARBA00022737"/>
    </source>
</evidence>
<evidence type="ECO:0000259" key="17">
    <source>
        <dbReference type="PROSITE" id="PS51016"/>
    </source>
</evidence>
<dbReference type="STRING" id="6573.A0A210QCQ2"/>
<keyword evidence="7 12" id="KW-0067">ATP-binding</keyword>
<feature type="domain" description="Myosin motor" evidence="18">
    <location>
        <begin position="8"/>
        <end position="691"/>
    </location>
</feature>
<dbReference type="InterPro" id="IPR036961">
    <property type="entry name" value="Kinesin_motor_dom_sf"/>
</dbReference>
<evidence type="ECO:0000256" key="9">
    <source>
        <dbReference type="ARBA" id="ARBA00023175"/>
    </source>
</evidence>
<name>A0A210QCQ2_MIZYE</name>
<dbReference type="Gene3D" id="3.40.850.10">
    <property type="entry name" value="Kinesin motor domain"/>
    <property type="match status" value="1"/>
</dbReference>
<dbReference type="Gene3D" id="1.10.10.820">
    <property type="match status" value="1"/>
</dbReference>
<dbReference type="SUPFAM" id="SSF52540">
    <property type="entry name" value="P-loop containing nucleoside triphosphate hydrolases"/>
    <property type="match status" value="1"/>
</dbReference>
<dbReference type="InterPro" id="IPR000299">
    <property type="entry name" value="FERM_domain"/>
</dbReference>
<dbReference type="InterPro" id="IPR002404">
    <property type="entry name" value="IRS_PTB"/>
</dbReference>
<keyword evidence="3 11" id="KW-0728">SH3 domain</keyword>
<dbReference type="InterPro" id="IPR000048">
    <property type="entry name" value="IQ_motif_EF-hand-BS"/>
</dbReference>
<keyword evidence="4" id="KW-0963">Cytoplasm</keyword>
<dbReference type="GO" id="GO:0003774">
    <property type="term" value="F:cytoskeletal motor activity"/>
    <property type="evidence" value="ECO:0007669"/>
    <property type="project" value="UniProtKB-UniRule"/>
</dbReference>
<evidence type="ECO:0000256" key="4">
    <source>
        <dbReference type="ARBA" id="ARBA00022490"/>
    </source>
</evidence>
<dbReference type="SMART" id="SM00015">
    <property type="entry name" value="IQ"/>
    <property type="match status" value="3"/>
</dbReference>
<feature type="region of interest" description="Disordered" evidence="14">
    <location>
        <begin position="1300"/>
        <end position="1319"/>
    </location>
</feature>
<feature type="binding site" evidence="12">
    <location>
        <begin position="101"/>
        <end position="108"/>
    </location>
    <ligand>
        <name>ATP</name>
        <dbReference type="ChEBI" id="CHEBI:30616"/>
    </ligand>
</feature>
<evidence type="ECO:0000259" key="15">
    <source>
        <dbReference type="PROSITE" id="PS50002"/>
    </source>
</evidence>
<dbReference type="PROSITE" id="PS50096">
    <property type="entry name" value="IQ"/>
    <property type="match status" value="2"/>
</dbReference>
<keyword evidence="8 12" id="KW-0518">Myosin</keyword>
<dbReference type="InterPro" id="IPR038185">
    <property type="entry name" value="MyTH4_dom_sf"/>
</dbReference>
<dbReference type="Pfam" id="PF02174">
    <property type="entry name" value="IRS"/>
    <property type="match status" value="1"/>
</dbReference>
<evidence type="ECO:0000256" key="14">
    <source>
        <dbReference type="SAM" id="MobiDB-lite"/>
    </source>
</evidence>
<keyword evidence="9 12" id="KW-0505">Motor protein</keyword>
<evidence type="ECO:0000313" key="20">
    <source>
        <dbReference type="Proteomes" id="UP000242188"/>
    </source>
</evidence>
<dbReference type="InterPro" id="IPR001452">
    <property type="entry name" value="SH3_domain"/>
</dbReference>
<dbReference type="InterPro" id="IPR011993">
    <property type="entry name" value="PH-like_dom_sf"/>
</dbReference>
<feature type="region of interest" description="Disordered" evidence="14">
    <location>
        <begin position="1711"/>
        <end position="1742"/>
    </location>
</feature>
<evidence type="ECO:0000256" key="7">
    <source>
        <dbReference type="ARBA" id="ARBA00022840"/>
    </source>
</evidence>
<feature type="compositionally biased region" description="Polar residues" evidence="14">
    <location>
        <begin position="1307"/>
        <end position="1319"/>
    </location>
</feature>
<dbReference type="Gene3D" id="2.30.30.40">
    <property type="entry name" value="SH3 Domains"/>
    <property type="match status" value="1"/>
</dbReference>
<evidence type="ECO:0000256" key="2">
    <source>
        <dbReference type="ARBA" id="ARBA00008314"/>
    </source>
</evidence>
<dbReference type="Proteomes" id="UP000242188">
    <property type="component" value="Unassembled WGS sequence"/>
</dbReference>
<dbReference type="FunFam" id="1.10.10.820:FF:000001">
    <property type="entry name" value="Myosin heavy chain"/>
    <property type="match status" value="1"/>
</dbReference>
<dbReference type="InterPro" id="IPR019748">
    <property type="entry name" value="FERM_central"/>
</dbReference>
<evidence type="ECO:0000256" key="1">
    <source>
        <dbReference type="ARBA" id="ARBA00004496"/>
    </source>
</evidence>
<dbReference type="InterPro" id="IPR019749">
    <property type="entry name" value="Band_41_domain"/>
</dbReference>
<evidence type="ECO:0000256" key="10">
    <source>
        <dbReference type="ARBA" id="ARBA00023203"/>
    </source>
</evidence>
<dbReference type="GO" id="GO:0016459">
    <property type="term" value="C:myosin complex"/>
    <property type="evidence" value="ECO:0007669"/>
    <property type="project" value="UniProtKB-KW"/>
</dbReference>
<dbReference type="Pfam" id="PF26570">
    <property type="entry name" value="MYO15"/>
    <property type="match status" value="1"/>
</dbReference>
<dbReference type="InterPro" id="IPR059004">
    <property type="entry name" value="MYO15"/>
</dbReference>
<evidence type="ECO:0000256" key="13">
    <source>
        <dbReference type="SAM" id="Coils"/>
    </source>
</evidence>
<feature type="region of interest" description="Actin-binding" evidence="12">
    <location>
        <begin position="569"/>
        <end position="591"/>
    </location>
</feature>
<dbReference type="SMART" id="SM00326">
    <property type="entry name" value="SH3"/>
    <property type="match status" value="1"/>
</dbReference>
<evidence type="ECO:0000256" key="8">
    <source>
        <dbReference type="ARBA" id="ARBA00023123"/>
    </source>
</evidence>
<proteinExistence type="inferred from homology"/>
<dbReference type="Pfam" id="PF00612">
    <property type="entry name" value="IQ"/>
    <property type="match status" value="1"/>
</dbReference>
<dbReference type="Pfam" id="PF00063">
    <property type="entry name" value="Myosin_head"/>
    <property type="match status" value="1"/>
</dbReference>
<dbReference type="Gene3D" id="1.20.5.190">
    <property type="match status" value="1"/>
</dbReference>
<dbReference type="SMART" id="SM00295">
    <property type="entry name" value="B41"/>
    <property type="match status" value="1"/>
</dbReference>
<evidence type="ECO:0000256" key="3">
    <source>
        <dbReference type="ARBA" id="ARBA00022443"/>
    </source>
</evidence>
<sequence length="2675" mass="303906">MEDEQNEKGVEDMINLSVLDEGTILHNLEARYERERIYTFVGSILASVNPYKMSNIYGRDMVKKYEGQPLGSLPPHLFAIGSVSYSRMLKEKENQVVVISGESGAGKTEATKLLMQYLAAVNKSGNDLITEQILEANPLLESFGNAKTIRNDNSSRFGKYIEVFFKTGSIVGARTSEYLLEKSRLVTQAAEERNYHVFYEMLSGFNEEQKGKYGLQSANKYFYLNQGGSCSISGRDDAENFRVLNTAMEVLNFERNEQETIFKILSCVLHLGNIYFKAIQHDNGPDTVLLGSDAELKWMSHLLQLSEDWLKQALTTKVTETRGDRVLTPFNIEQALDSRDAISKALYSRLFTWLVERVNLIICRAEREKTSAIAVLDIFGFEDFHVNSFEQLCINYANETLQFFFNQHIFRLEQREYTKENIDWSLIEFQDNQPVIDLLASKPAGILVILDDECSFPQATDLSFLEKCHFHHSSNSLYDKPRMSVPEFYVIHFAGKIKYSVDHFLEKNKDTLRSDVVELLCESKNRMIASMFKEMRDRLITKTLSKSTGRYVTLKPRTPTVAAGFTESLLSLIDTMSKCNPYFVRCIKPNNHKAPMQFEKTVVLDQLRYTGMLETIRIRKMGFPIRVKFPVFIERYRFLLLGKINDRALPTEVCNQILLTQGPSMSHMYRIGATKVFMKETFEHQLDLHAKNIQYNSVVTIQKLTRMFLARRKFLHLQTATCKIQAVIKTWVERKKYLKVRNGIIKAQAQVRMRRERHRYLHAREELKRKAEQDRIARQKQEEQVKMAREEKARQAKAMEAISNLEIPGELAYIYSKLDDWQSVHTERHIGPVTDPVAHLDQKYQLPMDVDSHVFSKFANIYFRNPDWGVLKAPIKAGLTQLQGEDLNNRAVSVFKMILRYMGDPHLSKRREKAMADYIVLMGLNNEGLRDEIYCQVANQCWNNQDLTAIGRAWCLMAACLSAFPPSEKLFKYLLKFVSDVGYNGHKITCQHKALQCAKMQPQLSRSYPPCLLEWHAILQCTNMALPVKFADNVRMYGPVESWTSGEIFTSHLVSSRGLKENKFGWTVVLQEETDFYELMGYDYVLDLLSEMEIPPGFPAKPAYFLVSRDKMREPVGVVHRLYKDSPHSVDKDRFMVLMGRLPEMLKVEAPRLENRTFTPRTKENDDEKKIEFSMTSALNRRPTEIMLDGLSANSVLNLRYTKRKAPGPPPSVTSNGHNGHHVTNGLSNGHITPILEDEGADFGLAGSKLNQRYNNGLPNGTPRIQDLSSTSKLNARYTKSSAVAKRMKNGAADRISRRDHGLEKMSASSDNMSVGTGQESDWSHWVENVFNSALNEHVDTLSDARSMENRLKGGGKGVPGPGMQPPPAPPLSLPLMSNVNVLPVGGATGLGSPPSTAQGSTDTLMQQIQQQLAVQQMAQQQAQQQALVQAYLSQMNQLQAQAQVQAQAQMQNQAARQQQQQQALFQSAQQQGLQQQFLQAGLGGVNGVPGLPGLGVPNGMVPNIVSPGSSMNSVGPSPFMTPREQPVNGSVASSFSTTQMLPVAGINTTQTNVGGVPKKVYKIRTQFEGRTETNEFKPAEHIPPLITANHDKSLQITEQNSESESHKVRQMTLPTLHPPPPPAFQDQSLVSPRMPAMPPAPPPLPEIPLNGDSFNREDGTFTFTDKKGRARTVRIGRVVWPPPVEKESKSRPNVGRLEIDEGVASSIEEQVGARTQQKKPAPAPPPPPQKHEPVKSTKSLTESVHLATLQLLEQKLGAKRATPPPSPPPLPKTLPPVTPPPTQPVLVTKVIEVAPPPPPPKKEKKMNIDFSSLERVVCRLYPQGKESYLTYNSVPWSLNVRKEVFHPRERLENVDALHIIFCQVVQDVYNLGCIRIGKDERIKMRGMLENYGINRTNYQTGDFSNQVKKIVVDTAKEWGAYFSRLFPVAGQSEKGTVRYIGVSHAGIRLIDREQSMVDDNLEVLEHFKFEDVIDIVMPTKDTVQINLKDKSMVFYTNRALQLKQMIDMYLTESDKGNKYVIATKDYITGESTLLSFKRSEIIKLVDAEIPLEDGWLYGSLNGVLGYFPAEYVKPLQRHEVERSGGMKAQLTEHVVHRIIRPPSRTDGHIDNRSETSQGTVVPDGKFSMMEFALLHFRESVQKFEMERSEDGSLRGTIKHIESIKLRNLDQQNLHRRGSGEWSWKEQADMVKWTRSPIQASLLKLPTAEFNKLALECFLCVMKFMGDYPIGPNQSEYDCVLKILRSCHKHPEMRDEIYCQLCKQTTSNRSMKPKSCIMGWRLFSIIACYCDCSESIRPYLFKYLETTSSDSSRTFSGAASICLQNLRKTFKYGGRKNVPLKAEISALADGRVSKRYSFIYSGSEREGMLQVRPSLVVKDSIEEICNRLDIFDPVEMEEYTLFLRTSDDHYSRLKSEEYILDVTSEFIRGNKDYQLVFQRTVWFFPFRETDNIIYNELMFFQCLPDFLEGLLITLQSGHLSRQEEDDLPTLGALLFKAFDRVGTPTIKDLAYLLPKTMNKLSDFQPQQWVNRIHHEMNAANRLGPVNCKAKFVSILSRWPLFGSIFFMVKNAPTQPVIRGDTILAVNKNGIHFLSEATHETIIQYQFSEVMSTRRYRSDSNQNYLDMKLGNLMVQKIVRIETDQGSDISSLIGQYMQVINRHRKRPADRNSIAHRM</sequence>
<keyword evidence="5" id="KW-0677">Repeat</keyword>
<dbReference type="CDD" id="cd22249">
    <property type="entry name" value="UDM1_RNF168_RNF169-like"/>
    <property type="match status" value="1"/>
</dbReference>
<organism evidence="19 20">
    <name type="scientific">Mizuhopecten yessoensis</name>
    <name type="common">Japanese scallop</name>
    <name type="synonym">Patinopecten yessoensis</name>
    <dbReference type="NCBI Taxonomy" id="6573"/>
    <lineage>
        <taxon>Eukaryota</taxon>
        <taxon>Metazoa</taxon>
        <taxon>Spiralia</taxon>
        <taxon>Lophotrochozoa</taxon>
        <taxon>Mollusca</taxon>
        <taxon>Bivalvia</taxon>
        <taxon>Autobranchia</taxon>
        <taxon>Pteriomorphia</taxon>
        <taxon>Pectinida</taxon>
        <taxon>Pectinoidea</taxon>
        <taxon>Pectinidae</taxon>
        <taxon>Mizuhopecten</taxon>
    </lineage>
</organism>
<dbReference type="InterPro" id="IPR000857">
    <property type="entry name" value="MyTH4_dom"/>
</dbReference>
<dbReference type="PROSITE" id="PS51456">
    <property type="entry name" value="MYOSIN_MOTOR"/>
    <property type="match status" value="1"/>
</dbReference>
<dbReference type="PANTHER" id="PTHR22692">
    <property type="entry name" value="MYOSIN VII, XV"/>
    <property type="match status" value="1"/>
</dbReference>
<dbReference type="FunFam" id="3.40.850.10:FF:000008">
    <property type="entry name" value="Putative unconventional myosin-IXa"/>
    <property type="match status" value="1"/>
</dbReference>
<feature type="domain" description="MyTH4" evidence="17">
    <location>
        <begin position="2193"/>
        <end position="2348"/>
    </location>
</feature>
<feature type="domain" description="SH3" evidence="15">
    <location>
        <begin position="2016"/>
        <end position="2078"/>
    </location>
</feature>
<keyword evidence="6 12" id="KW-0547">Nucleotide-binding</keyword>
<evidence type="ECO:0000259" key="18">
    <source>
        <dbReference type="PROSITE" id="PS51456"/>
    </source>
</evidence>
<dbReference type="GO" id="GO:0005737">
    <property type="term" value="C:cytoplasm"/>
    <property type="evidence" value="ECO:0007669"/>
    <property type="project" value="UniProtKB-SubCell"/>
</dbReference>